<gene>
    <name evidence="1" type="ORF">IDAT_01325</name>
</gene>
<evidence type="ECO:0000313" key="1">
    <source>
        <dbReference type="EMBL" id="KFZ29766.1"/>
    </source>
</evidence>
<dbReference type="AlphaFoldDB" id="A0A094JB19"/>
<sequence>MLSNAPNALVCLRRWPLPAQQQKLLTSWLAQPNTVLLLTEQALAQWLAMPALFDQVSVPVYALQAEISDLTDNNPDQAVPAFVLQLSDSAWLDLTLQSQPVLNLG</sequence>
<keyword evidence="2" id="KW-1185">Reference proteome</keyword>
<dbReference type="Proteomes" id="UP000053718">
    <property type="component" value="Unassembled WGS sequence"/>
</dbReference>
<protein>
    <submittedName>
        <fullName evidence="1">Uncharacterized protein</fullName>
    </submittedName>
</protein>
<proteinExistence type="predicted"/>
<dbReference type="OrthoDB" id="6240905at2"/>
<evidence type="ECO:0000313" key="2">
    <source>
        <dbReference type="Proteomes" id="UP000053718"/>
    </source>
</evidence>
<accession>A0A094JB19</accession>
<dbReference type="RefSeq" id="WP_034729494.1">
    <property type="nucleotide sequence ID" value="NZ_JPIN01000001.1"/>
</dbReference>
<reference evidence="1 2" key="1">
    <citation type="submission" date="2014-06" db="EMBL/GenBank/DDBJ databases">
        <title>Draft genome sequence of Idiomarina sp. MCCC 1A10513.</title>
        <authorList>
            <person name="Du J."/>
            <person name="Lai Q."/>
            <person name="Shao Z."/>
        </authorList>
    </citation>
    <scope>NUCLEOTIDE SEQUENCE [LARGE SCALE GENOMIC DNA]</scope>
    <source>
        <strain evidence="1 2">MCCC 1A10513</strain>
    </source>
</reference>
<dbReference type="EMBL" id="JPIN01000001">
    <property type="protein sequence ID" value="KFZ29766.1"/>
    <property type="molecule type" value="Genomic_DNA"/>
</dbReference>
<dbReference type="STRING" id="1517416.IDAT_01325"/>
<comment type="caution">
    <text evidence="1">The sequence shown here is derived from an EMBL/GenBank/DDBJ whole genome shotgun (WGS) entry which is preliminary data.</text>
</comment>
<organism evidence="1 2">
    <name type="scientific">Pseudidiomarina atlantica</name>
    <dbReference type="NCBI Taxonomy" id="1517416"/>
    <lineage>
        <taxon>Bacteria</taxon>
        <taxon>Pseudomonadati</taxon>
        <taxon>Pseudomonadota</taxon>
        <taxon>Gammaproteobacteria</taxon>
        <taxon>Alteromonadales</taxon>
        <taxon>Idiomarinaceae</taxon>
        <taxon>Pseudidiomarina</taxon>
    </lineage>
</organism>
<name>A0A094JB19_9GAMM</name>